<keyword evidence="8" id="KW-0067">ATP-binding</keyword>
<dbReference type="GO" id="GO:0004482">
    <property type="term" value="F:mRNA 5'-cap (guanine-N7-)-methyltransferase activity"/>
    <property type="evidence" value="ECO:0007669"/>
    <property type="project" value="InterPro"/>
</dbReference>
<dbReference type="EMBL" id="AF434991">
    <property type="protein sequence ID" value="AAL38519.1"/>
    <property type="molecule type" value="mRNA"/>
</dbReference>
<dbReference type="GO" id="GO:0005524">
    <property type="term" value="F:ATP binding"/>
    <property type="evidence" value="ECO:0007669"/>
    <property type="project" value="UniProtKB-KW"/>
</dbReference>
<keyword evidence="7" id="KW-0547">Nucleotide-binding</keyword>
<keyword evidence="2" id="KW-0696">RNA-directed RNA polymerase</keyword>
<dbReference type="Proteomes" id="UP000232652">
    <property type="component" value="Segment"/>
</dbReference>
<dbReference type="KEGG" id="vg:37616312"/>
<keyword evidence="6" id="KW-0548">Nucleotidyltransferase</keyword>
<dbReference type="RefSeq" id="YP_009505479.1">
    <property type="nucleotide sequence ID" value="NC_038277.1"/>
</dbReference>
<evidence type="ECO:0000256" key="9">
    <source>
        <dbReference type="ARBA" id="ARBA00022953"/>
    </source>
</evidence>
<evidence type="ECO:0000256" key="7">
    <source>
        <dbReference type="ARBA" id="ARBA00022741"/>
    </source>
</evidence>
<evidence type="ECO:0000256" key="4">
    <source>
        <dbReference type="ARBA" id="ARBA00022679"/>
    </source>
</evidence>
<evidence type="ECO:0000259" key="14">
    <source>
        <dbReference type="Pfam" id="PF00946"/>
    </source>
</evidence>
<accession>Q8V317</accession>
<evidence type="ECO:0000256" key="3">
    <source>
        <dbReference type="ARBA" id="ARBA00022664"/>
    </source>
</evidence>
<sequence length="456" mass="53242">MSYDDTWEDPHWGDSTDDADIPEWLSDDIVRGNPLNQKDYSLNSPLISDATIALMNYLNDGLTEKRFERSNANFALIQKTLKTQRWKHPEVHNHKWMGLWINKEETCKAFANLIDQTNADVLETEGILQAFLKGWIDQTTSAPTKTGWTARQRSYGAKFFLLHRMILLMNAQSEEERDLLQKSLHLTRAIEKELIYRGESTTLGKYTLTSDFLLLQDQEIILDRTFVLMLKDTLVGRMQTLACFMNREDKKYEDGIIEKMEKLYWIGDKMLADIGDDAYAGIKLLEPICNLRLAEMARTFRPLVPEFPHFRQHVETAVQEESQENFHLSDFYDFVNAEQNVETLLAFFGSFRHWGHPYIDYFEGLKKLNKQVTLPKEIDETYAEALASDLAYMILRKHFNTKRIWAVAKERVANDHPLKDHIKNATWPTPKQIDDFGDNWHKLPLTKIFEIPDLID</sequence>
<protein>
    <recommendedName>
        <fullName evidence="1">RNA-directed RNA polymerase</fullName>
        <ecNumber evidence="1">2.7.7.48</ecNumber>
    </recommendedName>
    <alternativeName>
        <fullName evidence="13">Replicase</fullName>
    </alternativeName>
    <alternativeName>
        <fullName evidence="12">Transcriptase</fullName>
    </alternativeName>
</protein>
<dbReference type="GO" id="GO:0003968">
    <property type="term" value="F:RNA-directed RNA polymerase activity"/>
    <property type="evidence" value="ECO:0007669"/>
    <property type="project" value="UniProtKB-KW"/>
</dbReference>
<proteinExistence type="evidence at transcript level"/>
<evidence type="ECO:0000256" key="13">
    <source>
        <dbReference type="ARBA" id="ARBA00031012"/>
    </source>
</evidence>
<evidence type="ECO:0000256" key="11">
    <source>
        <dbReference type="ARBA" id="ARBA00023268"/>
    </source>
</evidence>
<keyword evidence="11" id="KW-0511">Multifunctional enzyme</keyword>
<keyword evidence="10" id="KW-0506">mRNA capping</keyword>
<reference evidence="15 16" key="2">
    <citation type="journal article" date="2002" name="Virus Genes">
        <title>A novel fish rhabdovirus from sweden is closely related to the Finnish rhabdovirus 903/87.</title>
        <authorList>
            <person name="Johansson T."/>
            <person name="Ostman-Myllyoja L."/>
            <person name="Hellstrom A."/>
            <person name="Martelius S."/>
            <person name="Olesen N.J."/>
            <person name="Bjorklund H."/>
        </authorList>
    </citation>
    <scope>NUCLEOTIDE SEQUENCE [LARGE SCALE GENOMIC DNA]</scope>
</reference>
<evidence type="ECO:0000256" key="10">
    <source>
        <dbReference type="ARBA" id="ARBA00023042"/>
    </source>
</evidence>
<keyword evidence="3" id="KW-0507">mRNA processing</keyword>
<dbReference type="Pfam" id="PF00946">
    <property type="entry name" value="Mononeg_RNA_pol"/>
    <property type="match status" value="1"/>
</dbReference>
<dbReference type="OrthoDB" id="3692at10239"/>
<evidence type="ECO:0000256" key="1">
    <source>
        <dbReference type="ARBA" id="ARBA00012494"/>
    </source>
</evidence>
<evidence type="ECO:0000256" key="2">
    <source>
        <dbReference type="ARBA" id="ARBA00022484"/>
    </source>
</evidence>
<dbReference type="EC" id="2.7.7.48" evidence="1"/>
<keyword evidence="9" id="KW-0693">Viral RNA replication</keyword>
<reference evidence="15 16" key="1">
    <citation type="journal article" date="2001" name="Virus Res.">
        <title>Molecular characterisation of the nucleocapsid protein gene, glycoprotein gene and gene junctions of rhabdovirus 903/87, a novel fish pathogenic rhabdovirus.</title>
        <authorList>
            <person name="Johansson T."/>
            <person name="Nylund S."/>
            <person name="Olesen N.J."/>
            <person name="Bjorklund H."/>
        </authorList>
    </citation>
    <scope>NUCLEOTIDE SEQUENCE [LARGE SCALE GENOMIC DNA]</scope>
</reference>
<organism evidence="15 16">
    <name type="scientific">Lake trout rhabdovirus 903/87</name>
    <dbReference type="NCBI Taxonomy" id="170618"/>
    <lineage>
        <taxon>Viruses</taxon>
        <taxon>Riboviria</taxon>
        <taxon>Orthornavirae</taxon>
        <taxon>Negarnaviricota</taxon>
        <taxon>Haploviricotina</taxon>
        <taxon>Monjiviricetes</taxon>
        <taxon>Mononegavirales</taxon>
        <taxon>Rhabdoviridae</taxon>
        <taxon>Alpharhabdovirinae</taxon>
        <taxon>Perhabdovirus</taxon>
        <taxon>Perhabdovirus trutta</taxon>
    </lineage>
</organism>
<evidence type="ECO:0000256" key="5">
    <source>
        <dbReference type="ARBA" id="ARBA00022691"/>
    </source>
</evidence>
<name>Q8V317_9RHAB</name>
<dbReference type="InterPro" id="IPR014023">
    <property type="entry name" value="Mononeg_RNA_pol_cat"/>
</dbReference>
<feature type="domain" description="RdRp catalytic" evidence="14">
    <location>
        <begin position="39"/>
        <end position="456"/>
    </location>
</feature>
<keyword evidence="4" id="KW-0808">Transferase</keyword>
<dbReference type="GeneID" id="37616312"/>
<evidence type="ECO:0000256" key="6">
    <source>
        <dbReference type="ARBA" id="ARBA00022695"/>
    </source>
</evidence>
<evidence type="ECO:0000256" key="8">
    <source>
        <dbReference type="ARBA" id="ARBA00022840"/>
    </source>
</evidence>
<evidence type="ECO:0000313" key="15">
    <source>
        <dbReference type="EMBL" id="AAL38519.1"/>
    </source>
</evidence>
<feature type="non-terminal residue" evidence="15">
    <location>
        <position position="456"/>
    </location>
</feature>
<evidence type="ECO:0000256" key="12">
    <source>
        <dbReference type="ARBA" id="ARBA00030436"/>
    </source>
</evidence>
<keyword evidence="5" id="KW-0949">S-adenosyl-L-methionine</keyword>
<evidence type="ECO:0000313" key="16">
    <source>
        <dbReference type="Proteomes" id="UP000232652"/>
    </source>
</evidence>